<name>A0A0P6XH93_9CHLR</name>
<dbReference type="Pfam" id="PF00440">
    <property type="entry name" value="TetR_N"/>
    <property type="match status" value="1"/>
</dbReference>
<dbReference type="Gene3D" id="1.10.357.10">
    <property type="entry name" value="Tetracycline Repressor, domain 2"/>
    <property type="match status" value="1"/>
</dbReference>
<dbReference type="EMBL" id="LGCK01000014">
    <property type="protein sequence ID" value="KPL70475.1"/>
    <property type="molecule type" value="Genomic_DNA"/>
</dbReference>
<evidence type="ECO:0000256" key="4">
    <source>
        <dbReference type="PROSITE-ProRule" id="PRU00335"/>
    </source>
</evidence>
<organism evidence="6 7">
    <name type="scientific">Leptolinea tardivitalis</name>
    <dbReference type="NCBI Taxonomy" id="229920"/>
    <lineage>
        <taxon>Bacteria</taxon>
        <taxon>Bacillati</taxon>
        <taxon>Chloroflexota</taxon>
        <taxon>Anaerolineae</taxon>
        <taxon>Anaerolineales</taxon>
        <taxon>Anaerolineaceae</taxon>
        <taxon>Leptolinea</taxon>
    </lineage>
</organism>
<dbReference type="PANTHER" id="PTHR30055">
    <property type="entry name" value="HTH-TYPE TRANSCRIPTIONAL REGULATOR RUTR"/>
    <property type="match status" value="1"/>
</dbReference>
<dbReference type="GO" id="GO:0003700">
    <property type="term" value="F:DNA-binding transcription factor activity"/>
    <property type="evidence" value="ECO:0007669"/>
    <property type="project" value="TreeGrafter"/>
</dbReference>
<gene>
    <name evidence="6" type="ORF">ADM99_15175</name>
</gene>
<evidence type="ECO:0000313" key="6">
    <source>
        <dbReference type="EMBL" id="KPL70475.1"/>
    </source>
</evidence>
<dbReference type="InterPro" id="IPR050109">
    <property type="entry name" value="HTH-type_TetR-like_transc_reg"/>
</dbReference>
<reference evidence="6 7" key="1">
    <citation type="submission" date="2015-07" db="EMBL/GenBank/DDBJ databases">
        <title>Genome sequence of Leptolinea tardivitalis DSM 16556.</title>
        <authorList>
            <person name="Hemp J."/>
            <person name="Ward L.M."/>
            <person name="Pace L.A."/>
            <person name="Fischer W.W."/>
        </authorList>
    </citation>
    <scope>NUCLEOTIDE SEQUENCE [LARGE SCALE GENOMIC DNA]</scope>
    <source>
        <strain evidence="6 7">YMTK-2</strain>
    </source>
</reference>
<keyword evidence="1" id="KW-0805">Transcription regulation</keyword>
<evidence type="ECO:0000259" key="5">
    <source>
        <dbReference type="PROSITE" id="PS50977"/>
    </source>
</evidence>
<dbReference type="RefSeq" id="WP_062422367.1">
    <property type="nucleotide sequence ID" value="NZ_BBYA01000010.1"/>
</dbReference>
<dbReference type="InterPro" id="IPR001647">
    <property type="entry name" value="HTH_TetR"/>
</dbReference>
<dbReference type="AlphaFoldDB" id="A0A0P6XH93"/>
<dbReference type="InterPro" id="IPR009057">
    <property type="entry name" value="Homeodomain-like_sf"/>
</dbReference>
<protein>
    <recommendedName>
        <fullName evidence="5">HTH tetR-type domain-containing protein</fullName>
    </recommendedName>
</protein>
<feature type="DNA-binding region" description="H-T-H motif" evidence="4">
    <location>
        <begin position="54"/>
        <end position="73"/>
    </location>
</feature>
<keyword evidence="7" id="KW-1185">Reference proteome</keyword>
<comment type="caution">
    <text evidence="6">The sequence shown here is derived from an EMBL/GenBank/DDBJ whole genome shotgun (WGS) entry which is preliminary data.</text>
</comment>
<keyword evidence="3" id="KW-0804">Transcription</keyword>
<dbReference type="InterPro" id="IPR036271">
    <property type="entry name" value="Tet_transcr_reg_TetR-rel_C_sf"/>
</dbReference>
<evidence type="ECO:0000256" key="3">
    <source>
        <dbReference type="ARBA" id="ARBA00023163"/>
    </source>
</evidence>
<dbReference type="SUPFAM" id="SSF48498">
    <property type="entry name" value="Tetracyclin repressor-like, C-terminal domain"/>
    <property type="match status" value="1"/>
</dbReference>
<dbReference type="Proteomes" id="UP000050430">
    <property type="component" value="Unassembled WGS sequence"/>
</dbReference>
<dbReference type="SUPFAM" id="SSF46689">
    <property type="entry name" value="Homeodomain-like"/>
    <property type="match status" value="1"/>
</dbReference>
<feature type="domain" description="HTH tetR-type" evidence="5">
    <location>
        <begin position="31"/>
        <end position="91"/>
    </location>
</feature>
<dbReference type="STRING" id="229920.ADM99_15175"/>
<keyword evidence="2 4" id="KW-0238">DNA-binding</keyword>
<proteinExistence type="predicted"/>
<dbReference type="PANTHER" id="PTHR30055:SF234">
    <property type="entry name" value="HTH-TYPE TRANSCRIPTIONAL REGULATOR BETI"/>
    <property type="match status" value="1"/>
</dbReference>
<sequence length="235" mass="26497">MSDEFVFDYLPVIFELEKKGLVTRTFRRLDPDRQQAVINAILDEAGESGPQDLNIKKVASRAGVSTGSLYQYFNNRDGLLSFATELVTRFTVQLFEAYRPYMTQAPLEQILPMYISEGINWSKDQIGFARFFGAAAYHGDPRYGETVVRPIASVLRQMVEEMLAAAVKNGVVRKDIDIEAVGRILHTVTIAIGDGLIFPQLMNYYQLTEGGMPVERIYTALIDLIMHGIMEEKKS</sequence>
<dbReference type="GO" id="GO:0000976">
    <property type="term" value="F:transcription cis-regulatory region binding"/>
    <property type="evidence" value="ECO:0007669"/>
    <property type="project" value="TreeGrafter"/>
</dbReference>
<evidence type="ECO:0000256" key="1">
    <source>
        <dbReference type="ARBA" id="ARBA00023015"/>
    </source>
</evidence>
<dbReference type="OrthoDB" id="2388018at2"/>
<accession>A0A0P6XH93</accession>
<evidence type="ECO:0000256" key="2">
    <source>
        <dbReference type="ARBA" id="ARBA00023125"/>
    </source>
</evidence>
<dbReference type="PROSITE" id="PS50977">
    <property type="entry name" value="HTH_TETR_2"/>
    <property type="match status" value="1"/>
</dbReference>
<evidence type="ECO:0000313" key="7">
    <source>
        <dbReference type="Proteomes" id="UP000050430"/>
    </source>
</evidence>